<evidence type="ECO:0000313" key="17">
    <source>
        <dbReference type="EMBL" id="KAK1948280.1"/>
    </source>
</evidence>
<comment type="cofactor">
    <cofactor evidence="1">
        <name>L-ascorbate</name>
        <dbReference type="ChEBI" id="CHEBI:38290"/>
    </cofactor>
</comment>
<keyword evidence="11" id="KW-0539">Nucleus</keyword>
<feature type="compositionally biased region" description="Basic and acidic residues" evidence="15">
    <location>
        <begin position="268"/>
        <end position="277"/>
    </location>
</feature>
<gene>
    <name evidence="17" type="ORF">P3T76_000570</name>
</gene>
<dbReference type="Pfam" id="PF14559">
    <property type="entry name" value="TPR_19"/>
    <property type="match status" value="1"/>
</dbReference>
<dbReference type="Proteomes" id="UP001259832">
    <property type="component" value="Unassembled WGS sequence"/>
</dbReference>
<feature type="repeat" description="TPR" evidence="14">
    <location>
        <begin position="108"/>
        <end position="141"/>
    </location>
</feature>
<feature type="compositionally biased region" description="Polar residues" evidence="15">
    <location>
        <begin position="190"/>
        <end position="200"/>
    </location>
</feature>
<name>A0AAD9H0A6_9STRA</name>
<keyword evidence="9" id="KW-0408">Iron</keyword>
<dbReference type="SMART" id="SM00702">
    <property type="entry name" value="P4Hc"/>
    <property type="match status" value="1"/>
</dbReference>
<dbReference type="Gene3D" id="2.60.120.620">
    <property type="entry name" value="q2cbj1_9rhob like domain"/>
    <property type="match status" value="1"/>
</dbReference>
<dbReference type="InterPro" id="IPR006620">
    <property type="entry name" value="Pro_4_hyd_alph"/>
</dbReference>
<evidence type="ECO:0000256" key="11">
    <source>
        <dbReference type="ARBA" id="ARBA00023242"/>
    </source>
</evidence>
<dbReference type="Gene3D" id="1.25.40.20">
    <property type="entry name" value="Ankyrin repeat-containing domain"/>
    <property type="match status" value="1"/>
</dbReference>
<feature type="repeat" description="TPR" evidence="14">
    <location>
        <begin position="609"/>
        <end position="642"/>
    </location>
</feature>
<keyword evidence="7" id="KW-0223">Dioxygenase</keyword>
<evidence type="ECO:0000256" key="4">
    <source>
        <dbReference type="ARBA" id="ARBA00022737"/>
    </source>
</evidence>
<evidence type="ECO:0000256" key="12">
    <source>
        <dbReference type="ARBA" id="ARBA00038210"/>
    </source>
</evidence>
<evidence type="ECO:0000256" key="6">
    <source>
        <dbReference type="ARBA" id="ARBA00022824"/>
    </source>
</evidence>
<evidence type="ECO:0000256" key="2">
    <source>
        <dbReference type="ARBA" id="ARBA00004123"/>
    </source>
</evidence>
<keyword evidence="6" id="KW-0256">Endoplasmic reticulum</keyword>
<sequence length="1140" mass="128379">MEAALVSQVQRYLDAYVYENARFLAERLVAHHPSEENVLLLATCYYRNGQAPRAAEVLSGATRPENRYLLACCRFQQGQLVEAENALLGGENCHIDDLEALENVPAGAAGLYLLGRVYRRGNRRQQAEVCFVKSLEIDPFMWSAYEQLCEIGTNLEASSFFGTANYFNSTGSSDAKDFGSSPEFGGQRFTDYNDSNNVEGRSTDRTLEQSAEFGLDTPKSVSTRPLAYKTPNVNSNNASNIHTATVVKKPRVEDIGAPARQRKAHRRPLTDTDDKHRPNARLSFSAAGFDDSPLNPSRLSLGSPTSPLFTQRFFQDKTPARTDSSHHVNSRHEVLCLLSSFGSIYQKISEYKCREALEMLERLPDSQRTSGWAQQQIGRAHFEMADYVRAQEVFCALHRAEPHRMEGLDLYSTTLWHLKKEVELSYLAQQATDFDKLSCEAWCVAGNCFSLQKEHDTALAFFQRAIQLDPSFTYAYTLSGHEYVANEDFEKAVNCYRHAIRTDSRHYNAWYGLGTIYYRQEKFEFAEYHFKRALEINPRSSLLHCFLGMVLHATHRYDEALDTLAVAAELQPLNPQARFQRANVLITLQRYDEALDELKVVKNFAPRESSVHFLMGKVAKKLGRIEEAMKHFTLALHFHPKDNNQIKIAIDKINEPDHDDDDRIPSIIDRLCMGISLRLTMTQTKNVKAEARLLLHQLTQFEDACEALTRLFDGLNAAVLLQLLHWQNTSASRDLADVLEDLEASGDDDDVQPTVRSDMELTVLGKPALLFATSIYDEELAMLIWSGFLQFHELYPTFDLTRQVLDNSADSLGYSALHYAVEAQMDEFLRAVCKELESNKAAPVAARVVTQDVTLPVNTAKDMGKNIASGGCSLLHLAAKKGESDMVKLLVASPMLLEPQTLRDWDGNSPARVAAIHGHDQVAAFLEDMTGEVPLSASEVEELRAKRQTMARERYLAHLKPHEAMLEPSVFKSIWTLQETTLVRNEVNRLAAEQGWCKERHASYQTTDMPCHQVAVLNSWVRSTLAARLFPEIAKRYKLPKTQRLLFRDLFFVKYEARKGERSELALHRDGSVLSFNVLLNSADEFTGGGTYFDATKRTVHITEGDAAVHSGKVLHAGAPVLSGIRQILVGFLDVADCVY</sequence>
<evidence type="ECO:0000256" key="3">
    <source>
        <dbReference type="ARBA" id="ARBA00022723"/>
    </source>
</evidence>
<dbReference type="Pfam" id="PF13181">
    <property type="entry name" value="TPR_8"/>
    <property type="match status" value="2"/>
</dbReference>
<dbReference type="AlphaFoldDB" id="A0AAD9H0A6"/>
<dbReference type="InterPro" id="IPR036770">
    <property type="entry name" value="Ankyrin_rpt-contain_sf"/>
</dbReference>
<keyword evidence="13" id="KW-0040">ANK repeat</keyword>
<evidence type="ECO:0000259" key="16">
    <source>
        <dbReference type="PROSITE" id="PS51471"/>
    </source>
</evidence>
<dbReference type="GO" id="GO:0007091">
    <property type="term" value="P:metaphase/anaphase transition of mitotic cell cycle"/>
    <property type="evidence" value="ECO:0007669"/>
    <property type="project" value="TreeGrafter"/>
</dbReference>
<dbReference type="SMART" id="SM00248">
    <property type="entry name" value="ANK"/>
    <property type="match status" value="3"/>
</dbReference>
<feature type="repeat" description="TPR" evidence="14">
    <location>
        <begin position="541"/>
        <end position="574"/>
    </location>
</feature>
<reference evidence="17" key="1">
    <citation type="submission" date="2023-08" db="EMBL/GenBank/DDBJ databases">
        <title>Reference Genome Resource for the Citrus Pathogen Phytophthora citrophthora.</title>
        <authorList>
            <person name="Moller H."/>
            <person name="Coetzee B."/>
            <person name="Rose L.J."/>
            <person name="Van Niekerk J.M."/>
        </authorList>
    </citation>
    <scope>NUCLEOTIDE SEQUENCE</scope>
    <source>
        <strain evidence="17">STE-U-9442</strain>
    </source>
</reference>
<evidence type="ECO:0000256" key="1">
    <source>
        <dbReference type="ARBA" id="ARBA00001961"/>
    </source>
</evidence>
<dbReference type="GO" id="GO:0031418">
    <property type="term" value="F:L-ascorbic acid binding"/>
    <property type="evidence" value="ECO:0007669"/>
    <property type="project" value="InterPro"/>
</dbReference>
<dbReference type="SUPFAM" id="SSF48403">
    <property type="entry name" value="Ankyrin repeat"/>
    <property type="match status" value="1"/>
</dbReference>
<evidence type="ECO:0000256" key="15">
    <source>
        <dbReference type="SAM" id="MobiDB-lite"/>
    </source>
</evidence>
<dbReference type="EMBL" id="JASMQC010000001">
    <property type="protein sequence ID" value="KAK1948280.1"/>
    <property type="molecule type" value="Genomic_DNA"/>
</dbReference>
<comment type="subcellular location">
    <subcellularLocation>
        <location evidence="2">Nucleus</location>
    </subcellularLocation>
</comment>
<keyword evidence="10" id="KW-0325">Glycoprotein</keyword>
<keyword evidence="8" id="KW-0560">Oxidoreductase</keyword>
<dbReference type="PROSITE" id="PS50088">
    <property type="entry name" value="ANK_REPEAT"/>
    <property type="match status" value="1"/>
</dbReference>
<organism evidence="17 18">
    <name type="scientific">Phytophthora citrophthora</name>
    <dbReference type="NCBI Taxonomy" id="4793"/>
    <lineage>
        <taxon>Eukaryota</taxon>
        <taxon>Sar</taxon>
        <taxon>Stramenopiles</taxon>
        <taxon>Oomycota</taxon>
        <taxon>Peronosporomycetes</taxon>
        <taxon>Peronosporales</taxon>
        <taxon>Peronosporaceae</taxon>
        <taxon>Phytophthora</taxon>
    </lineage>
</organism>
<evidence type="ECO:0000313" key="18">
    <source>
        <dbReference type="Proteomes" id="UP001259832"/>
    </source>
</evidence>
<feature type="repeat" description="ANK" evidence="13">
    <location>
        <begin position="870"/>
        <end position="891"/>
    </location>
</feature>
<dbReference type="FunFam" id="1.25.40.10:FF:000018">
    <property type="entry name" value="Cell division cycle protein 27 homolog B"/>
    <property type="match status" value="1"/>
</dbReference>
<dbReference type="PROSITE" id="PS51471">
    <property type="entry name" value="FE2OG_OXY"/>
    <property type="match status" value="1"/>
</dbReference>
<feature type="repeat" description="TPR" evidence="14">
    <location>
        <begin position="439"/>
        <end position="472"/>
    </location>
</feature>
<dbReference type="PROSITE" id="PS50005">
    <property type="entry name" value="TPR"/>
    <property type="match status" value="6"/>
</dbReference>
<evidence type="ECO:0000256" key="9">
    <source>
        <dbReference type="ARBA" id="ARBA00023004"/>
    </source>
</evidence>
<dbReference type="PROSITE" id="PS50293">
    <property type="entry name" value="TPR_REGION"/>
    <property type="match status" value="1"/>
</dbReference>
<dbReference type="GO" id="GO:0005737">
    <property type="term" value="C:cytoplasm"/>
    <property type="evidence" value="ECO:0007669"/>
    <property type="project" value="TreeGrafter"/>
</dbReference>
<keyword evidence="3" id="KW-0479">Metal-binding</keyword>
<keyword evidence="17" id="KW-0132">Cell division</keyword>
<comment type="caution">
    <text evidence="17">The sequence shown here is derived from an EMBL/GenBank/DDBJ whole genome shotgun (WGS) entry which is preliminary data.</text>
</comment>
<evidence type="ECO:0000256" key="10">
    <source>
        <dbReference type="ARBA" id="ARBA00023180"/>
    </source>
</evidence>
<keyword evidence="4" id="KW-0677">Repeat</keyword>
<dbReference type="GO" id="GO:0051213">
    <property type="term" value="F:dioxygenase activity"/>
    <property type="evidence" value="ECO:0007669"/>
    <property type="project" value="UniProtKB-KW"/>
</dbReference>
<dbReference type="Gene3D" id="1.25.40.10">
    <property type="entry name" value="Tetratricopeptide repeat domain"/>
    <property type="match status" value="4"/>
</dbReference>
<dbReference type="GO" id="GO:0005506">
    <property type="term" value="F:iron ion binding"/>
    <property type="evidence" value="ECO:0007669"/>
    <property type="project" value="InterPro"/>
</dbReference>
<evidence type="ECO:0000256" key="14">
    <source>
        <dbReference type="PROSITE-ProRule" id="PRU00339"/>
    </source>
</evidence>
<feature type="region of interest" description="Disordered" evidence="15">
    <location>
        <begin position="176"/>
        <end position="207"/>
    </location>
</feature>
<dbReference type="InterPro" id="IPR019734">
    <property type="entry name" value="TPR_rpt"/>
</dbReference>
<comment type="similarity">
    <text evidence="12">Belongs to the APC3/CDC27 family.</text>
</comment>
<dbReference type="GO" id="GO:0051301">
    <property type="term" value="P:cell division"/>
    <property type="evidence" value="ECO:0007669"/>
    <property type="project" value="UniProtKB-KW"/>
</dbReference>
<keyword evidence="5 14" id="KW-0802">TPR repeat</keyword>
<evidence type="ECO:0000256" key="5">
    <source>
        <dbReference type="ARBA" id="ARBA00022803"/>
    </source>
</evidence>
<accession>A0AAD9H0A6</accession>
<keyword evidence="17" id="KW-0131">Cell cycle</keyword>
<dbReference type="PROSITE" id="PS50297">
    <property type="entry name" value="ANK_REP_REGION"/>
    <property type="match status" value="1"/>
</dbReference>
<dbReference type="PANTHER" id="PTHR12558">
    <property type="entry name" value="CELL DIVISION CYCLE 16,23,27"/>
    <property type="match status" value="1"/>
</dbReference>
<feature type="region of interest" description="Disordered" evidence="15">
    <location>
        <begin position="256"/>
        <end position="279"/>
    </location>
</feature>
<feature type="repeat" description="TPR" evidence="14">
    <location>
        <begin position="507"/>
        <end position="540"/>
    </location>
</feature>
<dbReference type="InterPro" id="IPR002110">
    <property type="entry name" value="Ankyrin_rpt"/>
</dbReference>
<dbReference type="GO" id="GO:0031145">
    <property type="term" value="P:anaphase-promoting complex-dependent catabolic process"/>
    <property type="evidence" value="ECO:0007669"/>
    <property type="project" value="TreeGrafter"/>
</dbReference>
<dbReference type="InterPro" id="IPR005123">
    <property type="entry name" value="Oxoglu/Fe-dep_dioxygenase_dom"/>
</dbReference>
<dbReference type="PANTHER" id="PTHR12558:SF13">
    <property type="entry name" value="CELL DIVISION CYCLE PROTEIN 27 HOMOLOG"/>
    <property type="match status" value="1"/>
</dbReference>
<dbReference type="InterPro" id="IPR011990">
    <property type="entry name" value="TPR-like_helical_dom_sf"/>
</dbReference>
<dbReference type="Pfam" id="PF00023">
    <property type="entry name" value="Ank"/>
    <property type="match status" value="1"/>
</dbReference>
<keyword evidence="18" id="KW-1185">Reference proteome</keyword>
<dbReference type="Pfam" id="PF12895">
    <property type="entry name" value="ANAPC3"/>
    <property type="match status" value="1"/>
</dbReference>
<evidence type="ECO:0000256" key="13">
    <source>
        <dbReference type="PROSITE-ProRule" id="PRU00023"/>
    </source>
</evidence>
<dbReference type="SMART" id="SM00028">
    <property type="entry name" value="TPR"/>
    <property type="match status" value="8"/>
</dbReference>
<evidence type="ECO:0000256" key="8">
    <source>
        <dbReference type="ARBA" id="ARBA00023002"/>
    </source>
</evidence>
<feature type="domain" description="Fe2OG dioxygenase" evidence="16">
    <location>
        <begin position="1046"/>
        <end position="1135"/>
    </location>
</feature>
<dbReference type="Pfam" id="PF00515">
    <property type="entry name" value="TPR_1"/>
    <property type="match status" value="2"/>
</dbReference>
<dbReference type="GO" id="GO:0016705">
    <property type="term" value="F:oxidoreductase activity, acting on paired donors, with incorporation or reduction of molecular oxygen"/>
    <property type="evidence" value="ECO:0007669"/>
    <property type="project" value="InterPro"/>
</dbReference>
<feature type="repeat" description="TPR" evidence="14">
    <location>
        <begin position="473"/>
        <end position="506"/>
    </location>
</feature>
<protein>
    <submittedName>
        <fullName evidence="17">Cell division cycle protein 27 A</fullName>
    </submittedName>
</protein>
<evidence type="ECO:0000256" key="7">
    <source>
        <dbReference type="ARBA" id="ARBA00022964"/>
    </source>
</evidence>
<dbReference type="GO" id="GO:0016567">
    <property type="term" value="P:protein ubiquitination"/>
    <property type="evidence" value="ECO:0007669"/>
    <property type="project" value="TreeGrafter"/>
</dbReference>
<proteinExistence type="inferred from homology"/>
<dbReference type="SUPFAM" id="SSF48452">
    <property type="entry name" value="TPR-like"/>
    <property type="match status" value="2"/>
</dbReference>
<dbReference type="GO" id="GO:0005680">
    <property type="term" value="C:anaphase-promoting complex"/>
    <property type="evidence" value="ECO:0007669"/>
    <property type="project" value="TreeGrafter"/>
</dbReference>